<feature type="signal peptide" evidence="1">
    <location>
        <begin position="1"/>
        <end position="28"/>
    </location>
</feature>
<accession>A0A1E7FSW4</accession>
<keyword evidence="3" id="KW-1185">Reference proteome</keyword>
<organism evidence="2 3">
    <name type="scientific">Fragilariopsis cylindrus CCMP1102</name>
    <dbReference type="NCBI Taxonomy" id="635003"/>
    <lineage>
        <taxon>Eukaryota</taxon>
        <taxon>Sar</taxon>
        <taxon>Stramenopiles</taxon>
        <taxon>Ochrophyta</taxon>
        <taxon>Bacillariophyta</taxon>
        <taxon>Bacillariophyceae</taxon>
        <taxon>Bacillariophycidae</taxon>
        <taxon>Bacillariales</taxon>
        <taxon>Bacillariaceae</taxon>
        <taxon>Fragilariopsis</taxon>
    </lineage>
</organism>
<sequence>MGTFKLKNSSLVVLSWTGLLLALSYSEGFQIVVPTTSKHSTASTRNTGLPTTAAAAAAATATTTRLYNIFGNLFGQQSQSTDEGNVNTGGGPAAAASSVFEIPTKSIKSKPLRFYSQLFLAGYQNTPVKGSWTLASNEEDDERLDLYYTDGSGMVSFSFDDTIRVNRKGQRPSLQYMLNESLLLHDFLDELEQIAFGTDDDSGDNSTVIDDEKRLLQFSDENKDILSKIREKLPARQEKS</sequence>
<dbReference type="EMBL" id="KV784354">
    <property type="protein sequence ID" value="OEU21207.1"/>
    <property type="molecule type" value="Genomic_DNA"/>
</dbReference>
<evidence type="ECO:0000313" key="3">
    <source>
        <dbReference type="Proteomes" id="UP000095751"/>
    </source>
</evidence>
<evidence type="ECO:0000256" key="1">
    <source>
        <dbReference type="SAM" id="SignalP"/>
    </source>
</evidence>
<reference evidence="2 3" key="1">
    <citation type="submission" date="2016-09" db="EMBL/GenBank/DDBJ databases">
        <title>Extensive genetic diversity and differential bi-allelic expression allows diatom success in the polar Southern Ocean.</title>
        <authorList>
            <consortium name="DOE Joint Genome Institute"/>
            <person name="Mock T."/>
            <person name="Otillar R.P."/>
            <person name="Strauss J."/>
            <person name="Dupont C."/>
            <person name="Frickenhaus S."/>
            <person name="Maumus F."/>
            <person name="Mcmullan M."/>
            <person name="Sanges R."/>
            <person name="Schmutz J."/>
            <person name="Toseland A."/>
            <person name="Valas R."/>
            <person name="Veluchamy A."/>
            <person name="Ward B.J."/>
            <person name="Allen A."/>
            <person name="Barry K."/>
            <person name="Falciatore A."/>
            <person name="Ferrante M."/>
            <person name="Fortunato A.E."/>
            <person name="Gloeckner G."/>
            <person name="Gruber A."/>
            <person name="Hipkin R."/>
            <person name="Janech M."/>
            <person name="Kroth P."/>
            <person name="Leese F."/>
            <person name="Lindquist E."/>
            <person name="Lyon B.R."/>
            <person name="Martin J."/>
            <person name="Mayer C."/>
            <person name="Parker M."/>
            <person name="Quesneville H."/>
            <person name="Raymond J."/>
            <person name="Uhlig C."/>
            <person name="Valentin K.U."/>
            <person name="Worden A.Z."/>
            <person name="Armbrust E.V."/>
            <person name="Bowler C."/>
            <person name="Green B."/>
            <person name="Moulton V."/>
            <person name="Van Oosterhout C."/>
            <person name="Grigoriev I."/>
        </authorList>
    </citation>
    <scope>NUCLEOTIDE SEQUENCE [LARGE SCALE GENOMIC DNA]</scope>
    <source>
        <strain evidence="2 3">CCMP1102</strain>
    </source>
</reference>
<gene>
    <name evidence="2" type="ORF">FRACYDRAFT_234833</name>
</gene>
<dbReference type="KEGG" id="fcy:FRACYDRAFT_234833"/>
<proteinExistence type="predicted"/>
<dbReference type="AlphaFoldDB" id="A0A1E7FSW4"/>
<dbReference type="Proteomes" id="UP000095751">
    <property type="component" value="Unassembled WGS sequence"/>
</dbReference>
<keyword evidence="1" id="KW-0732">Signal</keyword>
<protein>
    <submittedName>
        <fullName evidence="2">Uncharacterized protein</fullName>
    </submittedName>
</protein>
<dbReference type="InParanoid" id="A0A1E7FSW4"/>
<dbReference type="OrthoDB" id="427071at2759"/>
<evidence type="ECO:0000313" key="2">
    <source>
        <dbReference type="EMBL" id="OEU21207.1"/>
    </source>
</evidence>
<feature type="chain" id="PRO_5009193556" evidence="1">
    <location>
        <begin position="29"/>
        <end position="240"/>
    </location>
</feature>
<name>A0A1E7FSW4_9STRA</name>